<evidence type="ECO:0000256" key="13">
    <source>
        <dbReference type="ARBA" id="ARBA00046797"/>
    </source>
</evidence>
<dbReference type="GeneID" id="107264910"/>
<dbReference type="PANTHER" id="PTHR12966">
    <property type="entry name" value="NADH DEHYDROGENASE UBIQUINONE 1 ALPHA SUBCOMPLEX SUBUNIT 13"/>
    <property type="match status" value="1"/>
</dbReference>
<proteinExistence type="inferred from homology"/>
<keyword evidence="15" id="KW-1185">Reference proteome</keyword>
<dbReference type="RefSeq" id="XP_015589181.1">
    <property type="nucleotide sequence ID" value="XM_015733695.2"/>
</dbReference>
<dbReference type="AlphaFoldDB" id="A0AAJ7BLN1"/>
<evidence type="ECO:0000256" key="2">
    <source>
        <dbReference type="ARBA" id="ARBA00007312"/>
    </source>
</evidence>
<dbReference type="Pfam" id="PF06212">
    <property type="entry name" value="GRIM-19"/>
    <property type="match status" value="1"/>
</dbReference>
<keyword evidence="7 14" id="KW-0999">Mitochondrion inner membrane</keyword>
<comment type="similarity">
    <text evidence="2 14">Belongs to the complex I NDUFA13 subunit family.</text>
</comment>
<keyword evidence="9 14" id="KW-1133">Transmembrane helix</keyword>
<keyword evidence="8 14" id="KW-0249">Electron transport</keyword>
<keyword evidence="6 14" id="KW-0812">Transmembrane</keyword>
<keyword evidence="4 14" id="KW-0813">Transport</keyword>
<dbReference type="GO" id="GO:0045271">
    <property type="term" value="C:respiratory chain complex I"/>
    <property type="evidence" value="ECO:0007669"/>
    <property type="project" value="UniProtKB-UniRule"/>
</dbReference>
<evidence type="ECO:0000256" key="3">
    <source>
        <dbReference type="ARBA" id="ARBA00018192"/>
    </source>
</evidence>
<reference evidence="16" key="1">
    <citation type="submission" date="2025-08" db="UniProtKB">
        <authorList>
            <consortium name="RefSeq"/>
        </authorList>
    </citation>
    <scope>IDENTIFICATION</scope>
</reference>
<evidence type="ECO:0000256" key="6">
    <source>
        <dbReference type="ARBA" id="ARBA00022692"/>
    </source>
</evidence>
<evidence type="ECO:0000313" key="15">
    <source>
        <dbReference type="Proteomes" id="UP000694920"/>
    </source>
</evidence>
<sequence>MATGTVKTGPQDLPPSGGYGPVQFERIKLRQILSAKSTLLTYAACTGLGFFVMFYEYRQIRRERVEQLSGRFAIQALLQAERDRQFLKQVRRNRDAEADLMKDYPGWQVGKLFDEARFIGDDPDKFIEPNISEYFAHARCVGGFLHLFNYSLNV</sequence>
<evidence type="ECO:0000256" key="14">
    <source>
        <dbReference type="RuleBase" id="RU368034"/>
    </source>
</evidence>
<evidence type="ECO:0000256" key="11">
    <source>
        <dbReference type="ARBA" id="ARBA00023136"/>
    </source>
</evidence>
<dbReference type="GO" id="GO:0005743">
    <property type="term" value="C:mitochondrial inner membrane"/>
    <property type="evidence" value="ECO:0007669"/>
    <property type="project" value="UniProtKB-SubCell"/>
</dbReference>
<keyword evidence="11 14" id="KW-0472">Membrane</keyword>
<evidence type="ECO:0000256" key="7">
    <source>
        <dbReference type="ARBA" id="ARBA00022792"/>
    </source>
</evidence>
<comment type="function">
    <text evidence="12">Accessory subunit of the mitochondrial membrane respiratory chain NADH dehydrogenase (Complex I), that is believed not to be involved in catalysis. Complex I functions in the transfer of electrons from NADH to the respiratory chain. The immediate electron acceptor for the enzyme is believed to be ubiquinone. Involved in the interferon/all-trans-retinoic acid (IFN/RA) induced cell death. This apoptotic activity is inhibited by interaction with viral IRF1. Prevents the transactivation of STAT3 target genes. May play a role in CARD15-mediated innate mucosal responses and serve to regulate intestinal epithelial cell responses to microbes.</text>
</comment>
<dbReference type="PANTHER" id="PTHR12966:SF0">
    <property type="entry name" value="NADH DEHYDROGENASE [UBIQUINONE] 1 ALPHA SUBCOMPLEX SUBUNIT 13"/>
    <property type="match status" value="1"/>
</dbReference>
<keyword evidence="5 14" id="KW-0679">Respiratory chain</keyword>
<keyword evidence="10 14" id="KW-0496">Mitochondrion</keyword>
<comment type="subunit">
    <text evidence="13">Complex I is composed of 45 different subunits. Interacts with CARD15, but not with CARD4. Interacts with STAT3, but not with STAT1, STAT2 and STAT5A. Interacts with OLFM4.</text>
</comment>
<evidence type="ECO:0000256" key="5">
    <source>
        <dbReference type="ARBA" id="ARBA00022660"/>
    </source>
</evidence>
<protein>
    <recommendedName>
        <fullName evidence="3 14">NADH dehydrogenase [ubiquinone] 1 alpha subcomplex subunit 13</fullName>
    </recommendedName>
</protein>
<evidence type="ECO:0000256" key="12">
    <source>
        <dbReference type="ARBA" id="ARBA00045908"/>
    </source>
</evidence>
<accession>A0AAJ7BLN1</accession>
<evidence type="ECO:0000256" key="10">
    <source>
        <dbReference type="ARBA" id="ARBA00023128"/>
    </source>
</evidence>
<dbReference type="InterPro" id="IPR009346">
    <property type="entry name" value="GRIM-19"/>
</dbReference>
<evidence type="ECO:0000256" key="8">
    <source>
        <dbReference type="ARBA" id="ARBA00022982"/>
    </source>
</evidence>
<dbReference type="CTD" id="31578"/>
<feature type="transmembrane region" description="Helical" evidence="14">
    <location>
        <begin position="39"/>
        <end position="57"/>
    </location>
</feature>
<comment type="subcellular location">
    <subcellularLocation>
        <location evidence="1 14">Mitochondrion inner membrane</location>
        <topology evidence="1 14">Single-pass membrane protein</topology>
        <orientation evidence="1 14">Matrix side</orientation>
    </subcellularLocation>
</comment>
<evidence type="ECO:0000256" key="9">
    <source>
        <dbReference type="ARBA" id="ARBA00022989"/>
    </source>
</evidence>
<dbReference type="KEGG" id="ccin:107264910"/>
<name>A0AAJ7BLN1_CEPCN</name>
<dbReference type="Proteomes" id="UP000694920">
    <property type="component" value="Unplaced"/>
</dbReference>
<evidence type="ECO:0000256" key="4">
    <source>
        <dbReference type="ARBA" id="ARBA00022448"/>
    </source>
</evidence>
<evidence type="ECO:0000256" key="1">
    <source>
        <dbReference type="ARBA" id="ARBA00004298"/>
    </source>
</evidence>
<evidence type="ECO:0000313" key="16">
    <source>
        <dbReference type="RefSeq" id="XP_015589181.1"/>
    </source>
</evidence>
<comment type="function">
    <text evidence="14">Complex I functions in the transfer of electrons from NADH to the respiratory chain. Accessory subunit of the mitochondrial membrane respiratory chain NADH dehydrogenase (Complex I), that is believed not to be involved in catalysis.</text>
</comment>
<gene>
    <name evidence="16" type="primary">LOC107264910</name>
</gene>
<organism evidence="15 16">
    <name type="scientific">Cephus cinctus</name>
    <name type="common">Wheat stem sawfly</name>
    <dbReference type="NCBI Taxonomy" id="211228"/>
    <lineage>
        <taxon>Eukaryota</taxon>
        <taxon>Metazoa</taxon>
        <taxon>Ecdysozoa</taxon>
        <taxon>Arthropoda</taxon>
        <taxon>Hexapoda</taxon>
        <taxon>Insecta</taxon>
        <taxon>Pterygota</taxon>
        <taxon>Neoptera</taxon>
        <taxon>Endopterygota</taxon>
        <taxon>Hymenoptera</taxon>
        <taxon>Cephoidea</taxon>
        <taxon>Cephidae</taxon>
        <taxon>Cephus</taxon>
    </lineage>
</organism>